<dbReference type="SUPFAM" id="SSF48317">
    <property type="entry name" value="Acid phosphatase/Vanadium-dependent haloperoxidase"/>
    <property type="match status" value="1"/>
</dbReference>
<evidence type="ECO:0000256" key="1">
    <source>
        <dbReference type="SAM" id="Phobius"/>
    </source>
</evidence>
<evidence type="ECO:0000313" key="4">
    <source>
        <dbReference type="Proteomes" id="UP000000844"/>
    </source>
</evidence>
<gene>
    <name evidence="3" type="ordered locus">Snas_6304</name>
</gene>
<dbReference type="HOGENOM" id="CLU_078789_0_0_11"/>
<dbReference type="Proteomes" id="UP000000844">
    <property type="component" value="Chromosome"/>
</dbReference>
<keyword evidence="4" id="KW-1185">Reference proteome</keyword>
<dbReference type="KEGG" id="sna:Snas_6304"/>
<feature type="domain" description="Phosphatidic acid phosphatase type 2/haloperoxidase" evidence="2">
    <location>
        <begin position="94"/>
        <end position="218"/>
    </location>
</feature>
<proteinExistence type="predicted"/>
<sequence length="256" mass="27857">MSEWRVYGGAPRRWWPDLALLLGFVGLTALLLWPSPLVSLDVAVRDAGQAALSPVPYWIARGLTYLGQGLPLSIGCGIIAVLVARRHRSWRPVLLFASVYVGLAVVLGLKQWFDRIPPRWPDPGNPPYVDAVGAVLFGGDGGVSYPSGHLANTAVWYGLAIALVGERLSRRNRLLLLTAPPLIVLVAQTYLGFHWLSDQPAGYVLGLLIVRGARRVFTYVEVRRRRRVSRARRNRLTNAGSAASAAGLSSSSDNSS</sequence>
<keyword evidence="1" id="KW-0472">Membrane</keyword>
<dbReference type="Pfam" id="PF01569">
    <property type="entry name" value="PAP2"/>
    <property type="match status" value="1"/>
</dbReference>
<accession>D3Q438</accession>
<name>D3Q438_STANL</name>
<dbReference type="AlphaFoldDB" id="D3Q438"/>
<feature type="transmembrane region" description="Helical" evidence="1">
    <location>
        <begin position="147"/>
        <end position="165"/>
    </location>
</feature>
<evidence type="ECO:0000313" key="3">
    <source>
        <dbReference type="EMBL" id="ADD45923.1"/>
    </source>
</evidence>
<keyword evidence="1" id="KW-0812">Transmembrane</keyword>
<dbReference type="STRING" id="446470.Snas_6304"/>
<dbReference type="Gene3D" id="1.20.144.10">
    <property type="entry name" value="Phosphatidic acid phosphatase type 2/haloperoxidase"/>
    <property type="match status" value="1"/>
</dbReference>
<organism evidence="3 4">
    <name type="scientific">Stackebrandtia nassauensis (strain DSM 44728 / CIP 108903 / NRRL B-16338 / NBRC 102104 / LLR-40K-21)</name>
    <dbReference type="NCBI Taxonomy" id="446470"/>
    <lineage>
        <taxon>Bacteria</taxon>
        <taxon>Bacillati</taxon>
        <taxon>Actinomycetota</taxon>
        <taxon>Actinomycetes</taxon>
        <taxon>Glycomycetales</taxon>
        <taxon>Glycomycetaceae</taxon>
        <taxon>Stackebrandtia</taxon>
    </lineage>
</organism>
<dbReference type="InterPro" id="IPR036938">
    <property type="entry name" value="PAP2/HPO_sf"/>
</dbReference>
<reference evidence="3 4" key="1">
    <citation type="journal article" date="2009" name="Stand. Genomic Sci.">
        <title>Complete genome sequence of Stackebrandtia nassauensis type strain (LLR-40K-21).</title>
        <authorList>
            <person name="Munk C."/>
            <person name="Lapidus A."/>
            <person name="Copeland A."/>
            <person name="Jando M."/>
            <person name="Mayilraj S."/>
            <person name="Glavina Del Rio T."/>
            <person name="Nolan M."/>
            <person name="Chen F."/>
            <person name="Lucas S."/>
            <person name="Tice H."/>
            <person name="Cheng J.F."/>
            <person name="Han C."/>
            <person name="Detter J.C."/>
            <person name="Bruce D."/>
            <person name="Goodwin L."/>
            <person name="Chain P."/>
            <person name="Pitluck S."/>
            <person name="Goker M."/>
            <person name="Ovchinikova G."/>
            <person name="Pati A."/>
            <person name="Ivanova N."/>
            <person name="Mavromatis K."/>
            <person name="Chen A."/>
            <person name="Palaniappan K."/>
            <person name="Land M."/>
            <person name="Hauser L."/>
            <person name="Chang Y.J."/>
            <person name="Jeffries C.D."/>
            <person name="Bristow J."/>
            <person name="Eisen J.A."/>
            <person name="Markowitz V."/>
            <person name="Hugenholtz P."/>
            <person name="Kyrpides N.C."/>
            <person name="Klenk H.P."/>
        </authorList>
    </citation>
    <scope>NUCLEOTIDE SEQUENCE [LARGE SCALE GENOMIC DNA]</scope>
    <source>
        <strain evidence="4">DSM 44728 / CIP 108903 / NRRL B-16338 / NBRC 102104 / LLR-40K-21</strain>
    </source>
</reference>
<protein>
    <submittedName>
        <fullName evidence="3">Phosphoesterase PA-phosphatase related protein</fullName>
    </submittedName>
</protein>
<feature type="transmembrane region" description="Helical" evidence="1">
    <location>
        <begin position="202"/>
        <end position="222"/>
    </location>
</feature>
<keyword evidence="1" id="KW-1133">Transmembrane helix</keyword>
<dbReference type="RefSeq" id="WP_013021494.1">
    <property type="nucleotide sequence ID" value="NC_013947.1"/>
</dbReference>
<feature type="transmembrane region" description="Helical" evidence="1">
    <location>
        <begin position="63"/>
        <end position="84"/>
    </location>
</feature>
<feature type="transmembrane region" description="Helical" evidence="1">
    <location>
        <begin position="93"/>
        <end position="113"/>
    </location>
</feature>
<evidence type="ECO:0000259" key="2">
    <source>
        <dbReference type="Pfam" id="PF01569"/>
    </source>
</evidence>
<feature type="transmembrane region" description="Helical" evidence="1">
    <location>
        <begin position="174"/>
        <end position="196"/>
    </location>
</feature>
<dbReference type="EMBL" id="CP001778">
    <property type="protein sequence ID" value="ADD45923.1"/>
    <property type="molecule type" value="Genomic_DNA"/>
</dbReference>
<dbReference type="InterPro" id="IPR000326">
    <property type="entry name" value="PAP2/HPO"/>
</dbReference>
<dbReference type="eggNOG" id="COG0671">
    <property type="taxonomic scope" value="Bacteria"/>
</dbReference>